<keyword evidence="8 9" id="KW-0012">Acyltransferase</keyword>
<evidence type="ECO:0000256" key="4">
    <source>
        <dbReference type="ARBA" id="ARBA00008655"/>
    </source>
</evidence>
<dbReference type="SUPFAM" id="SSF69593">
    <property type="entry name" value="Glycerol-3-phosphate (1)-acyltransferase"/>
    <property type="match status" value="1"/>
</dbReference>
<keyword evidence="13" id="KW-1185">Reference proteome</keyword>
<dbReference type="AlphaFoldDB" id="A0A2S9V518"/>
<keyword evidence="9" id="KW-1208">Phospholipid metabolism</keyword>
<name>A0A2S9V518_9ALTE</name>
<accession>A0A2S9V518</accession>
<keyword evidence="10" id="KW-0472">Membrane</keyword>
<dbReference type="Proteomes" id="UP000238949">
    <property type="component" value="Unassembled WGS sequence"/>
</dbReference>
<dbReference type="EC" id="2.3.1.51" evidence="5 9"/>
<dbReference type="InterPro" id="IPR002123">
    <property type="entry name" value="Plipid/glycerol_acylTrfase"/>
</dbReference>
<evidence type="ECO:0000313" key="12">
    <source>
        <dbReference type="EMBL" id="PRO71560.1"/>
    </source>
</evidence>
<evidence type="ECO:0000256" key="9">
    <source>
        <dbReference type="RuleBase" id="RU361267"/>
    </source>
</evidence>
<dbReference type="InterPro" id="IPR004552">
    <property type="entry name" value="AGP_acyltrans"/>
</dbReference>
<organism evidence="12 13">
    <name type="scientific">Alteromonas alba</name>
    <dbReference type="NCBI Taxonomy" id="2079529"/>
    <lineage>
        <taxon>Bacteria</taxon>
        <taxon>Pseudomonadati</taxon>
        <taxon>Pseudomonadota</taxon>
        <taxon>Gammaproteobacteria</taxon>
        <taxon>Alteromonadales</taxon>
        <taxon>Alteromonadaceae</taxon>
        <taxon>Alteromonas/Salinimonas group</taxon>
        <taxon>Alteromonas</taxon>
    </lineage>
</organism>
<dbReference type="OrthoDB" id="5290997at2"/>
<comment type="similarity">
    <text evidence="4 9">Belongs to the 1-acyl-sn-glycerol-3-phosphate acyltransferase family.</text>
</comment>
<reference evidence="13" key="1">
    <citation type="journal article" date="2020" name="Int. J. Syst. Evol. Microbiol.">
        <title>Alteromonas alba sp. nov., a marine bacterium isolated from the seawater of the West Pacific Ocean.</title>
        <authorList>
            <person name="Sun C."/>
            <person name="Wu Y.-H."/>
            <person name="Xamxidin M."/>
            <person name="Cheng H."/>
            <person name="Xu X.-W."/>
        </authorList>
    </citation>
    <scope>NUCLEOTIDE SEQUENCE [LARGE SCALE GENOMIC DNA]</scope>
    <source>
        <strain evidence="13">190</strain>
    </source>
</reference>
<feature type="transmembrane region" description="Helical" evidence="10">
    <location>
        <begin position="6"/>
        <end position="27"/>
    </location>
</feature>
<dbReference type="PANTHER" id="PTHR10434">
    <property type="entry name" value="1-ACYL-SN-GLYCEROL-3-PHOSPHATE ACYLTRANSFERASE"/>
    <property type="match status" value="1"/>
</dbReference>
<gene>
    <name evidence="12" type="ORF">C6Y40_21710</name>
</gene>
<evidence type="ECO:0000256" key="3">
    <source>
        <dbReference type="ARBA" id="ARBA00005189"/>
    </source>
</evidence>
<evidence type="ECO:0000313" key="13">
    <source>
        <dbReference type="Proteomes" id="UP000238949"/>
    </source>
</evidence>
<dbReference type="EMBL" id="PVNP01000204">
    <property type="protein sequence ID" value="PRO71560.1"/>
    <property type="molecule type" value="Genomic_DNA"/>
</dbReference>
<dbReference type="RefSeq" id="WP_105936486.1">
    <property type="nucleotide sequence ID" value="NZ_PVNP01000204.1"/>
</dbReference>
<evidence type="ECO:0000256" key="1">
    <source>
        <dbReference type="ARBA" id="ARBA00001141"/>
    </source>
</evidence>
<keyword evidence="7 9" id="KW-0808">Transferase</keyword>
<keyword evidence="10" id="KW-0812">Transmembrane</keyword>
<dbReference type="PANTHER" id="PTHR10434:SF11">
    <property type="entry name" value="1-ACYL-SN-GLYCEROL-3-PHOSPHATE ACYLTRANSFERASE"/>
    <property type="match status" value="1"/>
</dbReference>
<comment type="caution">
    <text evidence="12">The sequence shown here is derived from an EMBL/GenBank/DDBJ whole genome shotgun (WGS) entry which is preliminary data.</text>
</comment>
<keyword evidence="9" id="KW-0444">Lipid biosynthesis</keyword>
<protein>
    <recommendedName>
        <fullName evidence="6 9">1-acyl-sn-glycerol-3-phosphate acyltransferase</fullName>
        <ecNumber evidence="5 9">2.3.1.51</ecNumber>
    </recommendedName>
</protein>
<comment type="catalytic activity">
    <reaction evidence="1 9">
        <text>a 1-acyl-sn-glycero-3-phosphate + an acyl-CoA = a 1,2-diacyl-sn-glycero-3-phosphate + CoA</text>
        <dbReference type="Rhea" id="RHEA:19709"/>
        <dbReference type="ChEBI" id="CHEBI:57287"/>
        <dbReference type="ChEBI" id="CHEBI:57970"/>
        <dbReference type="ChEBI" id="CHEBI:58342"/>
        <dbReference type="ChEBI" id="CHEBI:58608"/>
        <dbReference type="EC" id="2.3.1.51"/>
    </reaction>
</comment>
<sequence length="241" mass="27125">MLALIRIPVVLVAFLILNVLVLIVCLARPFHRDNVYLAGQLYSQIAKLLGLKITIRRPPGLDTDKSYVVVANHQNSYDIITICKAAFPGVVTIGKKSLKWIPIFGQMYWLSGNIMIDRKNTAKALDTLQLTAKKITENNLSVWFFPEGTRSYGRGILPFKVGAFRLAIATETPVIMVTASNLHDKIKWNRWNNGELIIDMSAPQQLDSSRSAKGWMAFYHSEMEKKFAALNDEVAESDKSR</sequence>
<evidence type="ECO:0000256" key="2">
    <source>
        <dbReference type="ARBA" id="ARBA00004728"/>
    </source>
</evidence>
<dbReference type="SMART" id="SM00563">
    <property type="entry name" value="PlsC"/>
    <property type="match status" value="1"/>
</dbReference>
<keyword evidence="10" id="KW-1133">Transmembrane helix</keyword>
<dbReference type="GO" id="GO:0016024">
    <property type="term" value="P:CDP-diacylglycerol biosynthetic process"/>
    <property type="evidence" value="ECO:0007669"/>
    <property type="project" value="UniProtKB-UniPathway"/>
</dbReference>
<dbReference type="Pfam" id="PF01553">
    <property type="entry name" value="Acyltransferase"/>
    <property type="match status" value="1"/>
</dbReference>
<evidence type="ECO:0000259" key="11">
    <source>
        <dbReference type="SMART" id="SM00563"/>
    </source>
</evidence>
<comment type="pathway">
    <text evidence="3">Lipid metabolism.</text>
</comment>
<dbReference type="GO" id="GO:0005886">
    <property type="term" value="C:plasma membrane"/>
    <property type="evidence" value="ECO:0007669"/>
    <property type="project" value="TreeGrafter"/>
</dbReference>
<evidence type="ECO:0000256" key="10">
    <source>
        <dbReference type="SAM" id="Phobius"/>
    </source>
</evidence>
<keyword evidence="9" id="KW-0443">Lipid metabolism</keyword>
<dbReference type="GO" id="GO:0003841">
    <property type="term" value="F:1-acylglycerol-3-phosphate O-acyltransferase activity"/>
    <property type="evidence" value="ECO:0007669"/>
    <property type="project" value="UniProtKB-UniRule"/>
</dbReference>
<comment type="domain">
    <text evidence="9">The HXXXXD motif is essential for acyltransferase activity and may constitute the binding site for the phosphate moiety of the glycerol-3-phosphate.</text>
</comment>
<proteinExistence type="inferred from homology"/>
<dbReference type="UniPathway" id="UPA00557">
    <property type="reaction ID" value="UER00613"/>
</dbReference>
<evidence type="ECO:0000256" key="8">
    <source>
        <dbReference type="ARBA" id="ARBA00023315"/>
    </source>
</evidence>
<feature type="domain" description="Phospholipid/glycerol acyltransferase" evidence="11">
    <location>
        <begin position="67"/>
        <end position="182"/>
    </location>
</feature>
<evidence type="ECO:0000256" key="5">
    <source>
        <dbReference type="ARBA" id="ARBA00013211"/>
    </source>
</evidence>
<dbReference type="NCBIfam" id="TIGR00530">
    <property type="entry name" value="AGP_acyltrn"/>
    <property type="match status" value="1"/>
</dbReference>
<comment type="pathway">
    <text evidence="2">Phospholipid metabolism; CDP-diacylglycerol biosynthesis; CDP-diacylglycerol from sn-glycerol 3-phosphate: step 2/3.</text>
</comment>
<keyword evidence="9" id="KW-0594">Phospholipid biosynthesis</keyword>
<dbReference type="GO" id="GO:0006654">
    <property type="term" value="P:phosphatidic acid biosynthetic process"/>
    <property type="evidence" value="ECO:0007669"/>
    <property type="project" value="TreeGrafter"/>
</dbReference>
<dbReference type="CDD" id="cd07989">
    <property type="entry name" value="LPLAT_AGPAT-like"/>
    <property type="match status" value="1"/>
</dbReference>
<evidence type="ECO:0000256" key="6">
    <source>
        <dbReference type="ARBA" id="ARBA00016139"/>
    </source>
</evidence>
<evidence type="ECO:0000256" key="7">
    <source>
        <dbReference type="ARBA" id="ARBA00022679"/>
    </source>
</evidence>